<organism evidence="2 3">
    <name type="scientific">Actinidia rufa</name>
    <dbReference type="NCBI Taxonomy" id="165716"/>
    <lineage>
        <taxon>Eukaryota</taxon>
        <taxon>Viridiplantae</taxon>
        <taxon>Streptophyta</taxon>
        <taxon>Embryophyta</taxon>
        <taxon>Tracheophyta</taxon>
        <taxon>Spermatophyta</taxon>
        <taxon>Magnoliopsida</taxon>
        <taxon>eudicotyledons</taxon>
        <taxon>Gunneridae</taxon>
        <taxon>Pentapetalae</taxon>
        <taxon>asterids</taxon>
        <taxon>Ericales</taxon>
        <taxon>Actinidiaceae</taxon>
        <taxon>Actinidia</taxon>
    </lineage>
</organism>
<sequence>MTSHNQFLISFTAISTLILIFKTKASPDDGFSYSELTCRAAADKSDHHHHHNNNLPAPARRPPNPYCRIWSEACSAEVLGLVRMPEHVRWLKGLRRRIHETPELAFEEFETSRLVRDELDRMEVDYRFPVATTGVRAAIGTGGPPYVAVRADMDALPIQVDSCMHLYIYILFRKN</sequence>
<keyword evidence="3" id="KW-1185">Reference proteome</keyword>
<comment type="caution">
    <text evidence="2">The sequence shown here is derived from an EMBL/GenBank/DDBJ whole genome shotgun (WGS) entry which is preliminary data.</text>
</comment>
<dbReference type="Gene3D" id="3.40.630.10">
    <property type="entry name" value="Zn peptidases"/>
    <property type="match status" value="1"/>
</dbReference>
<accession>A0A7J0FD79</accession>
<name>A0A7J0FD79_9ERIC</name>
<dbReference type="GO" id="GO:0016787">
    <property type="term" value="F:hydrolase activity"/>
    <property type="evidence" value="ECO:0007669"/>
    <property type="project" value="InterPro"/>
</dbReference>
<proteinExistence type="predicted"/>
<dbReference type="OrthoDB" id="6119954at2759"/>
<keyword evidence="1" id="KW-0732">Signal</keyword>
<feature type="chain" id="PRO_5029761512" description="IAA-amino acid hydrolase ILR1-like 6" evidence="1">
    <location>
        <begin position="26"/>
        <end position="175"/>
    </location>
</feature>
<evidence type="ECO:0000313" key="3">
    <source>
        <dbReference type="Proteomes" id="UP000585474"/>
    </source>
</evidence>
<protein>
    <recommendedName>
        <fullName evidence="4">IAA-amino acid hydrolase ILR1-like 6</fullName>
    </recommendedName>
</protein>
<dbReference type="Proteomes" id="UP000585474">
    <property type="component" value="Unassembled WGS sequence"/>
</dbReference>
<dbReference type="InterPro" id="IPR017439">
    <property type="entry name" value="Amidohydrolase"/>
</dbReference>
<dbReference type="PANTHER" id="PTHR11014:SF62">
    <property type="entry name" value="IAA-AMINO ACID HYDROLASE ILR1-LIKE 6"/>
    <property type="match status" value="1"/>
</dbReference>
<dbReference type="EMBL" id="BJWL01000011">
    <property type="protein sequence ID" value="GFY96625.1"/>
    <property type="molecule type" value="Genomic_DNA"/>
</dbReference>
<dbReference type="SUPFAM" id="SSF53187">
    <property type="entry name" value="Zn-dependent exopeptidases"/>
    <property type="match status" value="1"/>
</dbReference>
<dbReference type="GO" id="GO:0009694">
    <property type="term" value="P:jasmonic acid metabolic process"/>
    <property type="evidence" value="ECO:0007669"/>
    <property type="project" value="TreeGrafter"/>
</dbReference>
<gene>
    <name evidence="2" type="ORF">Acr_11g0009310</name>
</gene>
<evidence type="ECO:0000256" key="1">
    <source>
        <dbReference type="SAM" id="SignalP"/>
    </source>
</evidence>
<feature type="signal peptide" evidence="1">
    <location>
        <begin position="1"/>
        <end position="25"/>
    </location>
</feature>
<dbReference type="AlphaFoldDB" id="A0A7J0FD79"/>
<dbReference type="PANTHER" id="PTHR11014">
    <property type="entry name" value="PEPTIDASE M20 FAMILY MEMBER"/>
    <property type="match status" value="1"/>
</dbReference>
<reference evidence="2 3" key="1">
    <citation type="submission" date="2019-07" db="EMBL/GenBank/DDBJ databases">
        <title>De Novo Assembly of kiwifruit Actinidia rufa.</title>
        <authorList>
            <person name="Sugita-Konishi S."/>
            <person name="Sato K."/>
            <person name="Mori E."/>
            <person name="Abe Y."/>
            <person name="Kisaki G."/>
            <person name="Hamano K."/>
            <person name="Suezawa K."/>
            <person name="Otani M."/>
            <person name="Fukuda T."/>
            <person name="Manabe T."/>
            <person name="Gomi K."/>
            <person name="Tabuchi M."/>
            <person name="Akimitsu K."/>
            <person name="Kataoka I."/>
        </authorList>
    </citation>
    <scope>NUCLEOTIDE SEQUENCE [LARGE SCALE GENOMIC DNA]</scope>
    <source>
        <strain evidence="3">cv. Fuchu</strain>
    </source>
</reference>
<evidence type="ECO:0008006" key="4">
    <source>
        <dbReference type="Google" id="ProtNLM"/>
    </source>
</evidence>
<evidence type="ECO:0000313" key="2">
    <source>
        <dbReference type="EMBL" id="GFY96625.1"/>
    </source>
</evidence>